<evidence type="ECO:0000313" key="2">
    <source>
        <dbReference type="Proteomes" id="UP000239735"/>
    </source>
</evidence>
<organism evidence="1 2">
    <name type="scientific">Candidatus Sulfuritelmatomonas gaucii</name>
    <dbReference type="NCBI Taxonomy" id="2043161"/>
    <lineage>
        <taxon>Bacteria</taxon>
        <taxon>Pseudomonadati</taxon>
        <taxon>Acidobacteriota</taxon>
        <taxon>Terriglobia</taxon>
        <taxon>Terriglobales</taxon>
        <taxon>Acidobacteriaceae</taxon>
        <taxon>Candidatus Sulfuritelmatomonas</taxon>
    </lineage>
</organism>
<protein>
    <submittedName>
        <fullName evidence="1">Uncharacterized protein</fullName>
    </submittedName>
</protein>
<proteinExistence type="predicted"/>
<accession>A0A2N9LUC7</accession>
<dbReference type="AlphaFoldDB" id="A0A2N9LUC7"/>
<dbReference type="EMBL" id="OKRB01000115">
    <property type="protein sequence ID" value="SPE26841.1"/>
    <property type="molecule type" value="Genomic_DNA"/>
</dbReference>
<sequence>MLSTIPFISITLALRLSIASSVLFPVTACHSEIKSVSASQFSAVLQPETPHTAFDFNPDRYASASDPLA</sequence>
<gene>
    <name evidence="1" type="ORF">SBA5_560007</name>
</gene>
<dbReference type="Proteomes" id="UP000239735">
    <property type="component" value="Unassembled WGS sequence"/>
</dbReference>
<evidence type="ECO:0000313" key="1">
    <source>
        <dbReference type="EMBL" id="SPE26841.1"/>
    </source>
</evidence>
<name>A0A2N9LUC7_9BACT</name>
<reference evidence="2" key="1">
    <citation type="submission" date="2018-02" db="EMBL/GenBank/DDBJ databases">
        <authorList>
            <person name="Hausmann B."/>
        </authorList>
    </citation>
    <scope>NUCLEOTIDE SEQUENCE [LARGE SCALE GENOMIC DNA]</scope>
    <source>
        <strain evidence="2">Peat soil MAG SbA5</strain>
    </source>
</reference>